<proteinExistence type="predicted"/>
<evidence type="ECO:0000313" key="3">
    <source>
        <dbReference type="Proteomes" id="UP000324800"/>
    </source>
</evidence>
<dbReference type="Proteomes" id="UP000324800">
    <property type="component" value="Unassembled WGS sequence"/>
</dbReference>
<dbReference type="AlphaFoldDB" id="A0A5J4WLD2"/>
<feature type="region of interest" description="Disordered" evidence="1">
    <location>
        <begin position="65"/>
        <end position="91"/>
    </location>
</feature>
<dbReference type="EMBL" id="SNRW01001600">
    <property type="protein sequence ID" value="KAA6395754.1"/>
    <property type="molecule type" value="Genomic_DNA"/>
</dbReference>
<organism evidence="2 3">
    <name type="scientific">Streblomastix strix</name>
    <dbReference type="NCBI Taxonomy" id="222440"/>
    <lineage>
        <taxon>Eukaryota</taxon>
        <taxon>Metamonada</taxon>
        <taxon>Preaxostyla</taxon>
        <taxon>Oxymonadida</taxon>
        <taxon>Streblomastigidae</taxon>
        <taxon>Streblomastix</taxon>
    </lineage>
</organism>
<evidence type="ECO:0000313" key="2">
    <source>
        <dbReference type="EMBL" id="KAA6395754.1"/>
    </source>
</evidence>
<sequence>MSASLSFAKQSESSALSTMSTLSALNILSALNELDYKLTPRIPAIRGIIPQIRIVEKLIELSQKEDNIDKTRQDRKVRETKSCRTDGQMDR</sequence>
<comment type="caution">
    <text evidence="2">The sequence shown here is derived from an EMBL/GenBank/DDBJ whole genome shotgun (WGS) entry which is preliminary data.</text>
</comment>
<evidence type="ECO:0000256" key="1">
    <source>
        <dbReference type="SAM" id="MobiDB-lite"/>
    </source>
</evidence>
<name>A0A5J4WLD2_9EUKA</name>
<protein>
    <submittedName>
        <fullName evidence="2">Uncharacterized protein</fullName>
    </submittedName>
</protein>
<accession>A0A5J4WLD2</accession>
<gene>
    <name evidence="2" type="ORF">EZS28_008720</name>
</gene>
<reference evidence="2 3" key="1">
    <citation type="submission" date="2019-03" db="EMBL/GenBank/DDBJ databases">
        <title>Single cell metagenomics reveals metabolic interactions within the superorganism composed of flagellate Streblomastix strix and complex community of Bacteroidetes bacteria on its surface.</title>
        <authorList>
            <person name="Treitli S.C."/>
            <person name="Kolisko M."/>
            <person name="Husnik F."/>
            <person name="Keeling P."/>
            <person name="Hampl V."/>
        </authorList>
    </citation>
    <scope>NUCLEOTIDE SEQUENCE [LARGE SCALE GENOMIC DNA]</scope>
    <source>
        <strain evidence="2">ST1C</strain>
    </source>
</reference>